<dbReference type="EMBL" id="BARW01000927">
    <property type="protein sequence ID" value="GAI71015.1"/>
    <property type="molecule type" value="Genomic_DNA"/>
</dbReference>
<name>X1S6F9_9ZZZZ</name>
<dbReference type="AlphaFoldDB" id="X1S6F9"/>
<gene>
    <name evidence="1" type="ORF">S12H4_03343</name>
</gene>
<proteinExistence type="predicted"/>
<protein>
    <submittedName>
        <fullName evidence="1">Uncharacterized protein</fullName>
    </submittedName>
</protein>
<sequence>MYAIKVEPPDDVKPVIDRSMSSNTALEIIPVLVEICRLEFSMANPVALHMGNNIYRIFDINNPSVYAQVSIIKDAN</sequence>
<comment type="caution">
    <text evidence="1">The sequence shown here is derived from an EMBL/GenBank/DDBJ whole genome shotgun (WGS) entry which is preliminary data.</text>
</comment>
<organism evidence="1">
    <name type="scientific">marine sediment metagenome</name>
    <dbReference type="NCBI Taxonomy" id="412755"/>
    <lineage>
        <taxon>unclassified sequences</taxon>
        <taxon>metagenomes</taxon>
        <taxon>ecological metagenomes</taxon>
    </lineage>
</organism>
<reference evidence="1" key="1">
    <citation type="journal article" date="2014" name="Front. Microbiol.">
        <title>High frequency of phylogenetically diverse reductive dehalogenase-homologous genes in deep subseafloor sedimentary metagenomes.</title>
        <authorList>
            <person name="Kawai M."/>
            <person name="Futagami T."/>
            <person name="Toyoda A."/>
            <person name="Takaki Y."/>
            <person name="Nishi S."/>
            <person name="Hori S."/>
            <person name="Arai W."/>
            <person name="Tsubouchi T."/>
            <person name="Morono Y."/>
            <person name="Uchiyama I."/>
            <person name="Ito T."/>
            <person name="Fujiyama A."/>
            <person name="Inagaki F."/>
            <person name="Takami H."/>
        </authorList>
    </citation>
    <scope>NUCLEOTIDE SEQUENCE</scope>
    <source>
        <strain evidence="1">Expedition CK06-06</strain>
    </source>
</reference>
<evidence type="ECO:0000313" key="1">
    <source>
        <dbReference type="EMBL" id="GAI71015.1"/>
    </source>
</evidence>
<accession>X1S6F9</accession>